<sequence>MGRARILVFSAACLAALGLASAAQAGEVYGGIYAHEVDTPLTFATNEGGVDFQLGYRFHPIEGAWKIEPYLIGSLNSEGDTSFAGIGVGRKFHIGPVYVRPGVGLVVHDGPGFRIDPDSGRRTDLGSRVLFEPEIAIGTYLSERVTIEASWVHISHAQLFNSEQNPGIDMMGVRLNLKL</sequence>
<evidence type="ECO:0000256" key="1">
    <source>
        <dbReference type="SAM" id="SignalP"/>
    </source>
</evidence>
<protein>
    <submittedName>
        <fullName evidence="2">Acyloxyacyl hydrolase</fullName>
    </submittedName>
</protein>
<dbReference type="Pfam" id="PF09411">
    <property type="entry name" value="PagL"/>
    <property type="match status" value="1"/>
</dbReference>
<name>A0ABY8FV84_9SPHN</name>
<feature type="chain" id="PRO_5046605291" evidence="1">
    <location>
        <begin position="26"/>
        <end position="179"/>
    </location>
</feature>
<dbReference type="EMBL" id="CP121106">
    <property type="protein sequence ID" value="WFL78915.1"/>
    <property type="molecule type" value="Genomic_DNA"/>
</dbReference>
<accession>A0ABY8FV84</accession>
<evidence type="ECO:0000313" key="2">
    <source>
        <dbReference type="EMBL" id="WFL78915.1"/>
    </source>
</evidence>
<keyword evidence="1" id="KW-0732">Signal</keyword>
<dbReference type="InterPro" id="IPR018550">
    <property type="entry name" value="Lipid-A_deacylase-rel"/>
</dbReference>
<gene>
    <name evidence="2" type="ORF">P7228_07590</name>
</gene>
<evidence type="ECO:0000313" key="3">
    <source>
        <dbReference type="Proteomes" id="UP001215827"/>
    </source>
</evidence>
<keyword evidence="3" id="KW-1185">Reference proteome</keyword>
<dbReference type="RefSeq" id="WP_278017604.1">
    <property type="nucleotide sequence ID" value="NZ_CP121106.1"/>
</dbReference>
<dbReference type="GO" id="GO:0016787">
    <property type="term" value="F:hydrolase activity"/>
    <property type="evidence" value="ECO:0007669"/>
    <property type="project" value="UniProtKB-KW"/>
</dbReference>
<dbReference type="Gene3D" id="2.40.160.20">
    <property type="match status" value="1"/>
</dbReference>
<dbReference type="Proteomes" id="UP001215827">
    <property type="component" value="Chromosome"/>
</dbReference>
<proteinExistence type="predicted"/>
<organism evidence="2 3">
    <name type="scientific">Altererythrobacter arenosus</name>
    <dbReference type="NCBI Taxonomy" id="3032592"/>
    <lineage>
        <taxon>Bacteria</taxon>
        <taxon>Pseudomonadati</taxon>
        <taxon>Pseudomonadota</taxon>
        <taxon>Alphaproteobacteria</taxon>
        <taxon>Sphingomonadales</taxon>
        <taxon>Erythrobacteraceae</taxon>
        <taxon>Altererythrobacter</taxon>
    </lineage>
</organism>
<keyword evidence="2" id="KW-0378">Hydrolase</keyword>
<feature type="signal peptide" evidence="1">
    <location>
        <begin position="1"/>
        <end position="25"/>
    </location>
</feature>
<reference evidence="2 3" key="1">
    <citation type="submission" date="2023-03" db="EMBL/GenBank/DDBJ databases">
        <title>Altererythrobacter sp. CAU 1644 isolated from sand.</title>
        <authorList>
            <person name="Kim W."/>
        </authorList>
    </citation>
    <scope>NUCLEOTIDE SEQUENCE [LARGE SCALE GENOMIC DNA]</scope>
    <source>
        <strain evidence="2 3">CAU 1644</strain>
    </source>
</reference>